<organism evidence="10 11">
    <name type="scientific">Corymbia citriodora subsp. variegata</name>
    <dbReference type="NCBI Taxonomy" id="360336"/>
    <lineage>
        <taxon>Eukaryota</taxon>
        <taxon>Viridiplantae</taxon>
        <taxon>Streptophyta</taxon>
        <taxon>Embryophyta</taxon>
        <taxon>Tracheophyta</taxon>
        <taxon>Spermatophyta</taxon>
        <taxon>Magnoliopsida</taxon>
        <taxon>eudicotyledons</taxon>
        <taxon>Gunneridae</taxon>
        <taxon>Pentapetalae</taxon>
        <taxon>rosids</taxon>
        <taxon>malvids</taxon>
        <taxon>Myrtales</taxon>
        <taxon>Myrtaceae</taxon>
        <taxon>Myrtoideae</taxon>
        <taxon>Eucalypteae</taxon>
        <taxon>Corymbia</taxon>
    </lineage>
</organism>
<sequence length="244" mass="27742">MKGAIGVRKGAWTEEENVLLKKCVEKYGEGNWHQVPHRAGLNRCRKSCRLRWLNYLKPNIKRGEFQEDEVDMIIRLHKLLGNRWSLIAGRLPGRTANGVKNYWNTHLAKRVVHHKPKEDNRPSKCATKVTAIRPHPWTFSKSSAWFKGKATLVASRTLPGEYPGQPSPLLLSHQYKGSAWWENLFNDSGADEGLLTSRSGLEGQPDANSWPWEFAMEERQNGWNELSFDADSWGLLGASPQADT</sequence>
<dbReference type="SUPFAM" id="SSF46689">
    <property type="entry name" value="Homeodomain-like"/>
    <property type="match status" value="1"/>
</dbReference>
<evidence type="ECO:0000256" key="5">
    <source>
        <dbReference type="ARBA" id="ARBA00023159"/>
    </source>
</evidence>
<feature type="domain" description="Myb-like" evidence="8">
    <location>
        <begin position="57"/>
        <end position="107"/>
    </location>
</feature>
<dbReference type="InterPro" id="IPR017930">
    <property type="entry name" value="Myb_dom"/>
</dbReference>
<evidence type="ECO:0000259" key="9">
    <source>
        <dbReference type="PROSITE" id="PS51294"/>
    </source>
</evidence>
<dbReference type="GO" id="GO:0005634">
    <property type="term" value="C:nucleus"/>
    <property type="evidence" value="ECO:0007669"/>
    <property type="project" value="UniProtKB-SubCell"/>
</dbReference>
<dbReference type="Gene3D" id="1.10.10.60">
    <property type="entry name" value="Homeodomain-like"/>
    <property type="match status" value="2"/>
</dbReference>
<protein>
    <recommendedName>
        <fullName evidence="12">MYB transcription factor</fullName>
    </recommendedName>
</protein>
<keyword evidence="11" id="KW-1185">Reference proteome</keyword>
<comment type="caution">
    <text evidence="10">The sequence shown here is derived from an EMBL/GenBank/DDBJ whole genome shotgun (WGS) entry which is preliminary data.</text>
</comment>
<dbReference type="PROSITE" id="PS50090">
    <property type="entry name" value="MYB_LIKE"/>
    <property type="match status" value="2"/>
</dbReference>
<feature type="domain" description="Myb-like" evidence="8">
    <location>
        <begin position="4"/>
        <end position="56"/>
    </location>
</feature>
<dbReference type="Proteomes" id="UP000806378">
    <property type="component" value="Unassembled WGS sequence"/>
</dbReference>
<dbReference type="CDD" id="cd00167">
    <property type="entry name" value="SANT"/>
    <property type="match status" value="2"/>
</dbReference>
<evidence type="ECO:0000313" key="10">
    <source>
        <dbReference type="EMBL" id="KAF7849169.1"/>
    </source>
</evidence>
<keyword evidence="5" id="KW-0010">Activator</keyword>
<reference evidence="10" key="1">
    <citation type="submission" date="2020-05" db="EMBL/GenBank/DDBJ databases">
        <title>WGS assembly of Corymbia citriodora subspecies variegata.</title>
        <authorList>
            <person name="Barry K."/>
            <person name="Hundley H."/>
            <person name="Shu S."/>
            <person name="Jenkins J."/>
            <person name="Grimwood J."/>
            <person name="Baten A."/>
        </authorList>
    </citation>
    <scope>NUCLEOTIDE SEQUENCE</scope>
    <source>
        <strain evidence="10">CV2-018</strain>
    </source>
</reference>
<keyword evidence="4" id="KW-0238">DNA-binding</keyword>
<evidence type="ECO:0000256" key="3">
    <source>
        <dbReference type="ARBA" id="ARBA00023015"/>
    </source>
</evidence>
<feature type="domain" description="HTH myb-type" evidence="9">
    <location>
        <begin position="4"/>
        <end position="60"/>
    </location>
</feature>
<accession>A0A8T0CSU4</accession>
<evidence type="ECO:0000256" key="6">
    <source>
        <dbReference type="ARBA" id="ARBA00023163"/>
    </source>
</evidence>
<dbReference type="AlphaFoldDB" id="A0A8T0CSU4"/>
<evidence type="ECO:0000256" key="7">
    <source>
        <dbReference type="ARBA" id="ARBA00023242"/>
    </source>
</evidence>
<evidence type="ECO:0000256" key="1">
    <source>
        <dbReference type="ARBA" id="ARBA00004123"/>
    </source>
</evidence>
<evidence type="ECO:0000256" key="4">
    <source>
        <dbReference type="ARBA" id="ARBA00023125"/>
    </source>
</evidence>
<keyword evidence="7" id="KW-0539">Nucleus</keyword>
<keyword evidence="2" id="KW-0677">Repeat</keyword>
<dbReference type="PROSITE" id="PS51294">
    <property type="entry name" value="HTH_MYB"/>
    <property type="match status" value="2"/>
</dbReference>
<feature type="domain" description="HTH myb-type" evidence="9">
    <location>
        <begin position="61"/>
        <end position="111"/>
    </location>
</feature>
<evidence type="ECO:0000256" key="2">
    <source>
        <dbReference type="ARBA" id="ARBA00022737"/>
    </source>
</evidence>
<dbReference type="GO" id="GO:0080090">
    <property type="term" value="P:regulation of primary metabolic process"/>
    <property type="evidence" value="ECO:0007669"/>
    <property type="project" value="UniProtKB-ARBA"/>
</dbReference>
<gene>
    <name evidence="10" type="ORF">BT93_L1165</name>
</gene>
<dbReference type="InterPro" id="IPR015495">
    <property type="entry name" value="Myb_TF_plants"/>
</dbReference>
<name>A0A8T0CSU4_CORYI</name>
<keyword evidence="6" id="KW-0804">Transcription</keyword>
<dbReference type="PANTHER" id="PTHR47999:SF121">
    <property type="entry name" value="MYB TRANSCRIPTION FACTOR"/>
    <property type="match status" value="1"/>
</dbReference>
<dbReference type="Gramene" id="rna-gnl|WGS:JABURB|Cocit.L1165.1">
    <property type="protein sequence ID" value="cds-KAF7849169.1"/>
    <property type="gene ID" value="gene-BT93_L1165"/>
</dbReference>
<proteinExistence type="predicted"/>
<evidence type="ECO:0000313" key="11">
    <source>
        <dbReference type="Proteomes" id="UP000806378"/>
    </source>
</evidence>
<keyword evidence="3" id="KW-0805">Transcription regulation</keyword>
<evidence type="ECO:0000259" key="8">
    <source>
        <dbReference type="PROSITE" id="PS50090"/>
    </source>
</evidence>
<dbReference type="SMART" id="SM00717">
    <property type="entry name" value="SANT"/>
    <property type="match status" value="2"/>
</dbReference>
<dbReference type="PANTHER" id="PTHR47999">
    <property type="entry name" value="TRANSCRIPTION FACTOR MYB8-RELATED-RELATED"/>
    <property type="match status" value="1"/>
</dbReference>
<dbReference type="EMBL" id="MU089849">
    <property type="protein sequence ID" value="KAF7849169.1"/>
    <property type="molecule type" value="Genomic_DNA"/>
</dbReference>
<evidence type="ECO:0008006" key="12">
    <source>
        <dbReference type="Google" id="ProtNLM"/>
    </source>
</evidence>
<dbReference type="GO" id="GO:0003677">
    <property type="term" value="F:DNA binding"/>
    <property type="evidence" value="ECO:0007669"/>
    <property type="project" value="UniProtKB-KW"/>
</dbReference>
<dbReference type="InterPro" id="IPR009057">
    <property type="entry name" value="Homeodomain-like_sf"/>
</dbReference>
<dbReference type="InterPro" id="IPR001005">
    <property type="entry name" value="SANT/Myb"/>
</dbReference>
<dbReference type="FunFam" id="1.10.10.60:FF:000218">
    <property type="entry name" value="Myb transcription factor"/>
    <property type="match status" value="1"/>
</dbReference>
<comment type="subcellular location">
    <subcellularLocation>
        <location evidence="1">Nucleus</location>
    </subcellularLocation>
</comment>
<dbReference type="OrthoDB" id="2143914at2759"/>
<dbReference type="Pfam" id="PF00249">
    <property type="entry name" value="Myb_DNA-binding"/>
    <property type="match status" value="2"/>
</dbReference>